<dbReference type="SUPFAM" id="SSF49373">
    <property type="entry name" value="Invasin/intimin cell-adhesion fragments"/>
    <property type="match status" value="6"/>
</dbReference>
<reference evidence="2" key="1">
    <citation type="submission" date="2024-05" db="EMBL/GenBank/DDBJ databases">
        <authorList>
            <person name="Mugo M.M."/>
            <person name="Musyoki A.M."/>
            <person name="Makumi A.M."/>
            <person name="Mutai I."/>
            <person name="Drechsel O."/>
            <person name="Kering K.K."/>
            <person name="Muturi P."/>
            <person name="Mbae C.K."/>
            <person name="Kariuki S.M."/>
        </authorList>
    </citation>
    <scope>NUCLEOTIDE SEQUENCE</scope>
</reference>
<dbReference type="Gene3D" id="2.60.40.1080">
    <property type="match status" value="7"/>
</dbReference>
<feature type="domain" description="BIG2" evidence="1">
    <location>
        <begin position="371"/>
        <end position="449"/>
    </location>
</feature>
<feature type="domain" description="BIG2" evidence="1">
    <location>
        <begin position="452"/>
        <end position="530"/>
    </location>
</feature>
<feature type="domain" description="BIG2" evidence="1">
    <location>
        <begin position="114"/>
        <end position="189"/>
    </location>
</feature>
<gene>
    <name evidence="2" type="ORF">TCZZUYSU_CDS0026</name>
</gene>
<accession>A0AAU8GH06</accession>
<name>A0AAU8GH06_9CAUD</name>
<sequence length="624" mass="64848">MGLPLKDIVNVQIGVSSGGPGIPEDVPVRGIGLSKYFWEMRVGERDTLYPMFNPINSNDRKVYWSESSDGKIVTVDDNGQVNGIAIGQAYVTCVTEDGAYRATCLYNIIRALIPVTSITLDKTEATIEEGQSVQLTATVLPENADDKTLRWASTNPTVATVNDNGLVIGVSAGTCNITANNSVSSNPCVITVTPPVVHVTGVRLNETELQLLIGDTEQLEATVVPTDATNKSVTWKSSNESVATVDADGLVTCLAEGSTTITVTTVDGGYGATCSVKVLVPIVHVTGVTIDNGDTAELDKGDTLQLTVTVTPEDATNKNVTYDTTDASILTVSATGLVTAVANGSAAITVTTEDGGYTDSISISVSAPHVAVTGVSIDEGDTGEVTKGGTLQLHATVEPEDASVKAVTWESSDTAIATVDSNGLVTGVDFGDVTISVKTVEGEFTDSIALTVPTAGTLTTDSIPNVLVGNTVQLTYTTNPPNAPLTDIVYTSSDPDIASIDETGLITVHTTGSPSMTMTAKWYGETVSDTSGLNNSYELSVSTASTSAIDKGTSETKVEATVSPDWAVDDPDYVIEYYSTDETIATVDKTTGVITGVESGSCRVGAKVTVRNATASDDSNQNVN</sequence>
<feature type="domain" description="BIG2" evidence="1">
    <location>
        <begin position="284"/>
        <end position="362"/>
    </location>
</feature>
<evidence type="ECO:0000259" key="1">
    <source>
        <dbReference type="SMART" id="SM00635"/>
    </source>
</evidence>
<protein>
    <submittedName>
        <fullName evidence="2">Major tail protein</fullName>
    </submittedName>
</protein>
<dbReference type="InterPro" id="IPR003343">
    <property type="entry name" value="Big_2"/>
</dbReference>
<feature type="domain" description="BIG2" evidence="1">
    <location>
        <begin position="27"/>
        <end position="105"/>
    </location>
</feature>
<evidence type="ECO:0000313" key="2">
    <source>
        <dbReference type="EMBL" id="XCH40797.1"/>
    </source>
</evidence>
<dbReference type="Pfam" id="PF02368">
    <property type="entry name" value="Big_2"/>
    <property type="match status" value="6"/>
</dbReference>
<dbReference type="SMART" id="SM00635">
    <property type="entry name" value="BID_2"/>
    <property type="match status" value="6"/>
</dbReference>
<feature type="domain" description="BIG2" evidence="1">
    <location>
        <begin position="198"/>
        <end position="275"/>
    </location>
</feature>
<dbReference type="EMBL" id="PP856724">
    <property type="protein sequence ID" value="XCH40797.1"/>
    <property type="molecule type" value="Genomic_DNA"/>
</dbReference>
<proteinExistence type="predicted"/>
<dbReference type="InterPro" id="IPR008964">
    <property type="entry name" value="Invasin/intimin_cell_adhesion"/>
</dbReference>
<organism evidence="2">
    <name type="scientific">Salmonella phage vB_SEnST11_KE25</name>
    <dbReference type="NCBI Taxonomy" id="3161176"/>
    <lineage>
        <taxon>Viruses</taxon>
        <taxon>Duplodnaviria</taxon>
        <taxon>Heunggongvirae</taxon>
        <taxon>Uroviricota</taxon>
        <taxon>Caudoviricetes</taxon>
        <taxon>Rosemountvirus</taxon>
    </lineage>
</organism>